<feature type="transmembrane region" description="Helical" evidence="9">
    <location>
        <begin position="467"/>
        <end position="486"/>
    </location>
</feature>
<dbReference type="EMBL" id="NMPR01000010">
    <property type="protein sequence ID" value="KAA8635634.1"/>
    <property type="molecule type" value="Genomic_DNA"/>
</dbReference>
<organism evidence="11 12">
    <name type="scientific">Sordaria macrospora</name>
    <dbReference type="NCBI Taxonomy" id="5147"/>
    <lineage>
        <taxon>Eukaryota</taxon>
        <taxon>Fungi</taxon>
        <taxon>Dikarya</taxon>
        <taxon>Ascomycota</taxon>
        <taxon>Pezizomycotina</taxon>
        <taxon>Sordariomycetes</taxon>
        <taxon>Sordariomycetidae</taxon>
        <taxon>Sordariales</taxon>
        <taxon>Sordariaceae</taxon>
        <taxon>Sordaria</taxon>
    </lineage>
</organism>
<dbReference type="PROSITE" id="PS50850">
    <property type="entry name" value="MFS"/>
    <property type="match status" value="1"/>
</dbReference>
<keyword evidence="6 9" id="KW-0472">Membrane</keyword>
<feature type="transmembrane region" description="Helical" evidence="9">
    <location>
        <begin position="144"/>
        <end position="164"/>
    </location>
</feature>
<dbReference type="Gene3D" id="1.20.1250.20">
    <property type="entry name" value="MFS general substrate transporter like domains"/>
    <property type="match status" value="1"/>
</dbReference>
<dbReference type="Pfam" id="PF00083">
    <property type="entry name" value="Sugar_tr"/>
    <property type="match status" value="1"/>
</dbReference>
<dbReference type="InterPro" id="IPR005829">
    <property type="entry name" value="Sugar_transporter_CS"/>
</dbReference>
<feature type="region of interest" description="Disordered" evidence="8">
    <location>
        <begin position="573"/>
        <end position="601"/>
    </location>
</feature>
<dbReference type="GO" id="GO:0005351">
    <property type="term" value="F:carbohydrate:proton symporter activity"/>
    <property type="evidence" value="ECO:0007669"/>
    <property type="project" value="TreeGrafter"/>
</dbReference>
<evidence type="ECO:0000256" key="2">
    <source>
        <dbReference type="ARBA" id="ARBA00010992"/>
    </source>
</evidence>
<dbReference type="PANTHER" id="PTHR48022:SF8">
    <property type="entry name" value="MAJOR FACILITATOR SUPERFAMILY (MFS) PROFILE DOMAIN-CONTAINING PROTEIN-RELATED"/>
    <property type="match status" value="1"/>
</dbReference>
<comment type="similarity">
    <text evidence="2 7">Belongs to the major facilitator superfamily. Sugar transporter (TC 2.A.1.1) family.</text>
</comment>
<comment type="subcellular location">
    <subcellularLocation>
        <location evidence="1">Membrane</location>
        <topology evidence="1">Multi-pass membrane protein</topology>
    </subcellularLocation>
</comment>
<dbReference type="InterPro" id="IPR005828">
    <property type="entry name" value="MFS_sugar_transport-like"/>
</dbReference>
<feature type="transmembrane region" description="Helical" evidence="9">
    <location>
        <begin position="436"/>
        <end position="455"/>
    </location>
</feature>
<feature type="transmembrane region" description="Helical" evidence="9">
    <location>
        <begin position="236"/>
        <end position="254"/>
    </location>
</feature>
<feature type="transmembrane region" description="Helical" evidence="9">
    <location>
        <begin position="113"/>
        <end position="132"/>
    </location>
</feature>
<evidence type="ECO:0000256" key="4">
    <source>
        <dbReference type="ARBA" id="ARBA00022692"/>
    </source>
</evidence>
<evidence type="ECO:0000259" key="10">
    <source>
        <dbReference type="PROSITE" id="PS50850"/>
    </source>
</evidence>
<accession>A0A8S8ZXV8</accession>
<gene>
    <name evidence="11" type="ORF">SMACR_03301</name>
</gene>
<name>A0A8S8ZXV8_SORMA</name>
<evidence type="ECO:0000313" key="11">
    <source>
        <dbReference type="EMBL" id="KAA8635634.1"/>
    </source>
</evidence>
<dbReference type="FunFam" id="1.20.1250.20:FF:000313">
    <property type="entry name" value="MFS quinate transporter"/>
    <property type="match status" value="1"/>
</dbReference>
<proteinExistence type="inferred from homology"/>
<dbReference type="VEuPathDB" id="FungiDB:SMAC_03301"/>
<protein>
    <recommendedName>
        <fullName evidence="10">Major facilitator superfamily (MFS) profile domain-containing protein</fullName>
    </recommendedName>
</protein>
<feature type="transmembrane region" description="Helical" evidence="9">
    <location>
        <begin position="195"/>
        <end position="216"/>
    </location>
</feature>
<feature type="transmembrane region" description="Helical" evidence="9">
    <location>
        <begin position="170"/>
        <end position="188"/>
    </location>
</feature>
<dbReference type="AlphaFoldDB" id="A0A8S8ZXV8"/>
<reference evidence="11 12" key="1">
    <citation type="submission" date="2017-07" db="EMBL/GenBank/DDBJ databases">
        <title>Genome sequence of the Sordaria macrospora wild type strain R19027.</title>
        <authorList>
            <person name="Nowrousian M."/>
            <person name="Teichert I."/>
            <person name="Kueck U."/>
        </authorList>
    </citation>
    <scope>NUCLEOTIDE SEQUENCE [LARGE SCALE GENOMIC DNA]</scope>
    <source>
        <strain evidence="11 12">R19027</strain>
        <tissue evidence="11">Mycelium</tissue>
    </source>
</reference>
<dbReference type="InterPro" id="IPR036259">
    <property type="entry name" value="MFS_trans_sf"/>
</dbReference>
<evidence type="ECO:0000256" key="5">
    <source>
        <dbReference type="ARBA" id="ARBA00022989"/>
    </source>
</evidence>
<feature type="transmembrane region" description="Helical" evidence="9">
    <location>
        <begin position="323"/>
        <end position="348"/>
    </location>
</feature>
<dbReference type="InterPro" id="IPR003663">
    <property type="entry name" value="Sugar/inositol_transpt"/>
</dbReference>
<feature type="transmembrane region" description="Helical" evidence="9">
    <location>
        <begin position="368"/>
        <end position="388"/>
    </location>
</feature>
<dbReference type="GO" id="GO:0016020">
    <property type="term" value="C:membrane"/>
    <property type="evidence" value="ECO:0007669"/>
    <property type="project" value="UniProtKB-SubCell"/>
</dbReference>
<dbReference type="PANTHER" id="PTHR48022">
    <property type="entry name" value="PLASTIDIC GLUCOSE TRANSPORTER 4"/>
    <property type="match status" value="1"/>
</dbReference>
<dbReference type="InterPro" id="IPR050360">
    <property type="entry name" value="MFS_Sugar_Transporters"/>
</dbReference>
<evidence type="ECO:0000256" key="9">
    <source>
        <dbReference type="SAM" id="Phobius"/>
    </source>
</evidence>
<dbReference type="NCBIfam" id="TIGR00879">
    <property type="entry name" value="SP"/>
    <property type="match status" value="1"/>
</dbReference>
<feature type="transmembrane region" description="Helical" evidence="9">
    <location>
        <begin position="506"/>
        <end position="530"/>
    </location>
</feature>
<evidence type="ECO:0000256" key="3">
    <source>
        <dbReference type="ARBA" id="ARBA00022448"/>
    </source>
</evidence>
<dbReference type="InterPro" id="IPR020846">
    <property type="entry name" value="MFS_dom"/>
</dbReference>
<evidence type="ECO:0000256" key="8">
    <source>
        <dbReference type="SAM" id="MobiDB-lite"/>
    </source>
</evidence>
<keyword evidence="4 9" id="KW-0812">Transmembrane</keyword>
<dbReference type="SUPFAM" id="SSF103473">
    <property type="entry name" value="MFS general substrate transporter"/>
    <property type="match status" value="1"/>
</dbReference>
<comment type="caution">
    <text evidence="11">The sequence shown here is derived from an EMBL/GenBank/DDBJ whole genome shotgun (WGS) entry which is preliminary data.</text>
</comment>
<evidence type="ECO:0000256" key="6">
    <source>
        <dbReference type="ARBA" id="ARBA00023136"/>
    </source>
</evidence>
<dbReference type="PRINTS" id="PR00171">
    <property type="entry name" value="SUGRTRNSPORT"/>
</dbReference>
<evidence type="ECO:0000313" key="12">
    <source>
        <dbReference type="Proteomes" id="UP000433876"/>
    </source>
</evidence>
<sequence>MILPTSPLLCVSTDRSFSPPCTAFIDSSTCSNLTMAGGVKKPVNIFKLKNLGEPKEVFNWRLWFAVFSFGLLGAARGVDEGLINGAFKSKNFQDSISYDSYSKVEQANIKANVSSMVQIGSVGGALFAFLICDRIGRIWATRQLCVLWILGIAIFMGSNGNLGAVYAGRFVAGLGVGQTPVVGPVYIAEIAPASIRGLCTCIFTGFVYLGIVLAYFTNYGCQLHLGETPARWQVPTSLHIIFAGLIFLLTFLQYESPRYLVKTGKNDRALHVMSRLRHLPADHAYVQREINAITLSHHEEMEATKGAGWLGVVREAFTVRSNLYRVGLTVGAQVLSQWSGAGSITIYAPDLFELLGITGTEESLLVTAVFGIIKLVAAILCALFLVDFIGRKRSLLLGITCQAVAMLYVAGFLSAVPQLGNEEGYVLSPSSGKLRASRGAIVMIYLSGFGWALGWNSMQYLLTAELFPLRIRAFCTSLAMCLHFVNQYGNARAVPVMLLPLRDGGISSQGAFWFFAAVTILGGVWVWFAVPETAGRSLESMDRLFSLPWWKIGRYGNREAAVLDEAERVGVSEKEGEMMSRSGSHAEEKGMGCGDGAERRV</sequence>
<evidence type="ECO:0000256" key="7">
    <source>
        <dbReference type="RuleBase" id="RU003346"/>
    </source>
</evidence>
<keyword evidence="3 7" id="KW-0813">Transport</keyword>
<evidence type="ECO:0000256" key="1">
    <source>
        <dbReference type="ARBA" id="ARBA00004141"/>
    </source>
</evidence>
<feature type="domain" description="Major facilitator superfamily (MFS) profile" evidence="10">
    <location>
        <begin position="65"/>
        <end position="534"/>
    </location>
</feature>
<feature type="transmembrane region" description="Helical" evidence="9">
    <location>
        <begin position="395"/>
        <end position="416"/>
    </location>
</feature>
<keyword evidence="5 9" id="KW-1133">Transmembrane helix</keyword>
<dbReference type="PROSITE" id="PS00216">
    <property type="entry name" value="SUGAR_TRANSPORT_1"/>
    <property type="match status" value="1"/>
</dbReference>
<dbReference type="PROSITE" id="PS00217">
    <property type="entry name" value="SUGAR_TRANSPORT_2"/>
    <property type="match status" value="1"/>
</dbReference>
<dbReference type="Proteomes" id="UP000433876">
    <property type="component" value="Unassembled WGS sequence"/>
</dbReference>